<dbReference type="AlphaFoldDB" id="A0ABD0NEU4"/>
<protein>
    <submittedName>
        <fullName evidence="1">Uncharacterized protein</fullName>
    </submittedName>
</protein>
<evidence type="ECO:0000313" key="2">
    <source>
        <dbReference type="Proteomes" id="UP001529510"/>
    </source>
</evidence>
<feature type="non-terminal residue" evidence="1">
    <location>
        <position position="1"/>
    </location>
</feature>
<keyword evidence="2" id="KW-1185">Reference proteome</keyword>
<dbReference type="Proteomes" id="UP001529510">
    <property type="component" value="Unassembled WGS sequence"/>
</dbReference>
<gene>
    <name evidence="1" type="ORF">M9458_044275</name>
</gene>
<dbReference type="EMBL" id="JAMKFB020000022">
    <property type="protein sequence ID" value="KAL0160550.1"/>
    <property type="molecule type" value="Genomic_DNA"/>
</dbReference>
<accession>A0ABD0NEU4</accession>
<name>A0ABD0NEU4_CIRMR</name>
<proteinExistence type="predicted"/>
<comment type="caution">
    <text evidence="1">The sequence shown here is derived from an EMBL/GenBank/DDBJ whole genome shotgun (WGS) entry which is preliminary data.</text>
</comment>
<sequence length="67" mass="6944">RAGVDEEVLQAGSRGFIGCLSSVQFNHLAPLKAAILNRGSSLVNVLGNLVESNCGELADKSSSRSLS</sequence>
<evidence type="ECO:0000313" key="1">
    <source>
        <dbReference type="EMBL" id="KAL0160550.1"/>
    </source>
</evidence>
<reference evidence="1 2" key="1">
    <citation type="submission" date="2024-05" db="EMBL/GenBank/DDBJ databases">
        <title>Genome sequencing and assembly of Indian major carp, Cirrhinus mrigala (Hamilton, 1822).</title>
        <authorList>
            <person name="Mohindra V."/>
            <person name="Chowdhury L.M."/>
            <person name="Lal K."/>
            <person name="Jena J.K."/>
        </authorList>
    </citation>
    <scope>NUCLEOTIDE SEQUENCE [LARGE SCALE GENOMIC DNA]</scope>
    <source>
        <strain evidence="1">CM1030</strain>
        <tissue evidence="1">Blood</tissue>
    </source>
</reference>
<feature type="non-terminal residue" evidence="1">
    <location>
        <position position="67"/>
    </location>
</feature>
<organism evidence="1 2">
    <name type="scientific">Cirrhinus mrigala</name>
    <name type="common">Mrigala</name>
    <dbReference type="NCBI Taxonomy" id="683832"/>
    <lineage>
        <taxon>Eukaryota</taxon>
        <taxon>Metazoa</taxon>
        <taxon>Chordata</taxon>
        <taxon>Craniata</taxon>
        <taxon>Vertebrata</taxon>
        <taxon>Euteleostomi</taxon>
        <taxon>Actinopterygii</taxon>
        <taxon>Neopterygii</taxon>
        <taxon>Teleostei</taxon>
        <taxon>Ostariophysi</taxon>
        <taxon>Cypriniformes</taxon>
        <taxon>Cyprinidae</taxon>
        <taxon>Labeoninae</taxon>
        <taxon>Labeonini</taxon>
        <taxon>Cirrhinus</taxon>
    </lineage>
</organism>